<feature type="compositionally biased region" description="Low complexity" evidence="1">
    <location>
        <begin position="328"/>
        <end position="348"/>
    </location>
</feature>
<sequence length="422" mass="45744">MPSCTTSVAKDRISSPLEAGPSLLDSKHLPRSLTEALDYVSIRLSRKRLHLSLIVVPKDIQLPQTQTSPPIAEDPISTSATKSLFRTSNFTRTPSWSSISDISSSASSSSSSSLSRTKWPSLPASPADRTANLPATPVLPNTYGIALMHASTLTAKAERILRHTIAKAEKKFNIGSDWLHPAPLIQCPLITHLIHRSLTQNSILFSSEGLTLLALDHVYTFKYQLHGYSRSLSPHSLTLAVDELRRLVLAQSGRRITKGYLMRAYDWLGVSLAALVDVNEGYKAAYGGKKRFGGIEVQDEGRKSPPLLTTNLDGAQDQAPRKLRLTIGSDLSSSGGRPSSRASSSCRSHGVATALGSVDVGESAKGRDATLEVWTEDRGPHRRGPVTPNGFEDITPVTKGEWCFLMVGQGWKDTKIAPVETC</sequence>
<organism evidence="3 4">
    <name type="scientific">Diplocarpon rosae</name>
    <dbReference type="NCBI Taxonomy" id="946125"/>
    <lineage>
        <taxon>Eukaryota</taxon>
        <taxon>Fungi</taxon>
        <taxon>Dikarya</taxon>
        <taxon>Ascomycota</taxon>
        <taxon>Pezizomycotina</taxon>
        <taxon>Leotiomycetes</taxon>
        <taxon>Helotiales</taxon>
        <taxon>Drepanopezizaceae</taxon>
        <taxon>Diplocarpon</taxon>
    </lineage>
</organism>
<accession>A0AAD9WDB4</accession>
<feature type="region of interest" description="Disordered" evidence="1">
    <location>
        <begin position="94"/>
        <end position="133"/>
    </location>
</feature>
<reference evidence="3" key="1">
    <citation type="submission" date="2023-06" db="EMBL/GenBank/DDBJ databases">
        <title>Draft genome of Marssonina rosae.</title>
        <authorList>
            <person name="Cheng Q."/>
        </authorList>
    </citation>
    <scope>NUCLEOTIDE SEQUENCE</scope>
    <source>
        <strain evidence="3">R4</strain>
    </source>
</reference>
<comment type="caution">
    <text evidence="3">The sequence shown here is derived from an EMBL/GenBank/DDBJ whole genome shotgun (WGS) entry which is preliminary data.</text>
</comment>
<feature type="region of interest" description="Disordered" evidence="1">
    <location>
        <begin position="327"/>
        <end position="348"/>
    </location>
</feature>
<protein>
    <recommendedName>
        <fullName evidence="2">DUF7582 domain-containing protein</fullName>
    </recommendedName>
</protein>
<dbReference type="Proteomes" id="UP001285354">
    <property type="component" value="Unassembled WGS sequence"/>
</dbReference>
<dbReference type="Pfam" id="PF24483">
    <property type="entry name" value="DUF7582"/>
    <property type="match status" value="1"/>
</dbReference>
<name>A0AAD9WDB4_9HELO</name>
<evidence type="ECO:0000256" key="1">
    <source>
        <dbReference type="SAM" id="MobiDB-lite"/>
    </source>
</evidence>
<keyword evidence="4" id="KW-1185">Reference proteome</keyword>
<dbReference type="InterPro" id="IPR056004">
    <property type="entry name" value="DUF7582"/>
</dbReference>
<feature type="domain" description="DUF7582" evidence="2">
    <location>
        <begin position="144"/>
        <end position="288"/>
    </location>
</feature>
<evidence type="ECO:0000313" key="3">
    <source>
        <dbReference type="EMBL" id="KAK2624649.1"/>
    </source>
</evidence>
<evidence type="ECO:0000259" key="2">
    <source>
        <dbReference type="Pfam" id="PF24483"/>
    </source>
</evidence>
<dbReference type="AlphaFoldDB" id="A0AAD9WDB4"/>
<proteinExistence type="predicted"/>
<evidence type="ECO:0000313" key="4">
    <source>
        <dbReference type="Proteomes" id="UP001285354"/>
    </source>
</evidence>
<dbReference type="EMBL" id="JAUBYV010000009">
    <property type="protein sequence ID" value="KAK2624649.1"/>
    <property type="molecule type" value="Genomic_DNA"/>
</dbReference>
<feature type="region of interest" description="Disordered" evidence="1">
    <location>
        <begin position="1"/>
        <end position="21"/>
    </location>
</feature>
<feature type="compositionally biased region" description="Low complexity" evidence="1">
    <location>
        <begin position="95"/>
        <end position="115"/>
    </location>
</feature>
<gene>
    <name evidence="3" type="ORF">QTJ16_005842</name>
</gene>